<reference evidence="2" key="1">
    <citation type="journal article" date="2023" name="G3 (Bethesda)">
        <title>Genome assembly and association tests identify interacting loci associated with vigor, precocity, and sex in interspecific pistachio rootstocks.</title>
        <authorList>
            <person name="Palmer W."/>
            <person name="Jacygrad E."/>
            <person name="Sagayaradj S."/>
            <person name="Cavanaugh K."/>
            <person name="Han R."/>
            <person name="Bertier L."/>
            <person name="Beede B."/>
            <person name="Kafkas S."/>
            <person name="Golino D."/>
            <person name="Preece J."/>
            <person name="Michelmore R."/>
        </authorList>
    </citation>
    <scope>NUCLEOTIDE SEQUENCE [LARGE SCALE GENOMIC DNA]</scope>
</reference>
<name>A0ACC1BBM4_9ROSI</name>
<protein>
    <submittedName>
        <fullName evidence="1">Uncharacterized protein</fullName>
    </submittedName>
</protein>
<gene>
    <name evidence="1" type="ORF">Patl1_28827</name>
</gene>
<comment type="caution">
    <text evidence="1">The sequence shown here is derived from an EMBL/GenBank/DDBJ whole genome shotgun (WGS) entry which is preliminary data.</text>
</comment>
<sequence length="511" mass="55067">MAEEEDSVTMTEEVPPSTETQGATRASVEATIQSLFEGGIDSIGNEEDGETSGVPDDGDQEEKLKFSNDLIVRGTKALEAKDFCEAAECFSRALEIRVALYGELAPECLNAYYQYGRALLYRAQEEADPLVSVPRKEDEYEQGSDKEGSVKNVVNGESSTASASTITQLDGSSNKLDVTENDVTVSGGKGKQDDEEGSDQEDMAEADEDESDLDLAWKTLDVARAIAEKHLGDTLEKVDILSTLAEVSLEREDFETSLSDYHNALSVLVKLVEPDSRHIAELLVLDLLTSISFKHFHSMTTLTLYLRNFRICLCLEIGSKPQEAVPYCEEAISVCKSRVQRLMNEYRSFSQAASSAASSEQSSNEPQDDKMLVDMKAEIETLLGLLGDLEKKASTKEFLREDLQLLVTNPKSLLAELLAMASAKGKGNEKGASASVMSSSQMGTANSSGEFDSPTASTAHTNGAAGAGVTHLGIVGRGVKRVSMSSGSGESSATKKATFDRSSDRDEGDNN</sequence>
<dbReference type="EMBL" id="CM047901">
    <property type="protein sequence ID" value="KAJ0096371.1"/>
    <property type="molecule type" value="Genomic_DNA"/>
</dbReference>
<evidence type="ECO:0000313" key="1">
    <source>
        <dbReference type="EMBL" id="KAJ0096371.1"/>
    </source>
</evidence>
<dbReference type="Proteomes" id="UP001164250">
    <property type="component" value="Chromosome 5"/>
</dbReference>
<evidence type="ECO:0000313" key="2">
    <source>
        <dbReference type="Proteomes" id="UP001164250"/>
    </source>
</evidence>
<proteinExistence type="predicted"/>
<organism evidence="1 2">
    <name type="scientific">Pistacia atlantica</name>
    <dbReference type="NCBI Taxonomy" id="434234"/>
    <lineage>
        <taxon>Eukaryota</taxon>
        <taxon>Viridiplantae</taxon>
        <taxon>Streptophyta</taxon>
        <taxon>Embryophyta</taxon>
        <taxon>Tracheophyta</taxon>
        <taxon>Spermatophyta</taxon>
        <taxon>Magnoliopsida</taxon>
        <taxon>eudicotyledons</taxon>
        <taxon>Gunneridae</taxon>
        <taxon>Pentapetalae</taxon>
        <taxon>rosids</taxon>
        <taxon>malvids</taxon>
        <taxon>Sapindales</taxon>
        <taxon>Anacardiaceae</taxon>
        <taxon>Pistacia</taxon>
    </lineage>
</organism>
<keyword evidence="2" id="KW-1185">Reference proteome</keyword>
<accession>A0ACC1BBM4</accession>